<feature type="non-terminal residue" evidence="1">
    <location>
        <position position="1"/>
    </location>
</feature>
<name>A0A5J4U4P5_9EUKA</name>
<sequence length="320" mass="33929">GQGGGGTGSISIGEIVGSDVTANSFAISGENGINQYVLLEDGSTKSISDFAGTSTAYLPLTRETVTGSIQATSLVKSSGTNGQLLLAERTTKNVSDFNLKTGPTIQIGYFNINVEIQALIANLGDYAYRAESRTMWVFSEEFGWQNSNVTNPEEVVPKSMTVPKKDEQIGSIGEETAYAAGDHVHPLNISTAKPLVKSGTGSAGSASTYARSDHGHPEISNMLLNSIGSVQGYGNVITDLTIDENEIVLQKNNTFVDVESVQTVTGAKTLLDPITIFNVDGSNILTSGGYKSENHYVRALNEIDENITGTKTFQNDITDA</sequence>
<evidence type="ECO:0000313" key="2">
    <source>
        <dbReference type="Proteomes" id="UP000324800"/>
    </source>
</evidence>
<reference evidence="1 2" key="1">
    <citation type="submission" date="2019-03" db="EMBL/GenBank/DDBJ databases">
        <title>Single cell metagenomics reveals metabolic interactions within the superorganism composed of flagellate Streblomastix strix and complex community of Bacteroidetes bacteria on its surface.</title>
        <authorList>
            <person name="Treitli S.C."/>
            <person name="Kolisko M."/>
            <person name="Husnik F."/>
            <person name="Keeling P."/>
            <person name="Hampl V."/>
        </authorList>
    </citation>
    <scope>NUCLEOTIDE SEQUENCE [LARGE SCALE GENOMIC DNA]</scope>
    <source>
        <strain evidence="1">ST1C</strain>
    </source>
</reference>
<comment type="caution">
    <text evidence="1">The sequence shown here is derived from an EMBL/GenBank/DDBJ whole genome shotgun (WGS) entry which is preliminary data.</text>
</comment>
<dbReference type="Proteomes" id="UP000324800">
    <property type="component" value="Unassembled WGS sequence"/>
</dbReference>
<feature type="non-terminal residue" evidence="1">
    <location>
        <position position="320"/>
    </location>
</feature>
<dbReference type="EMBL" id="SNRW01021411">
    <property type="protein sequence ID" value="KAA6364635.1"/>
    <property type="molecule type" value="Genomic_DNA"/>
</dbReference>
<gene>
    <name evidence="1" type="ORF">EZS28_039838</name>
</gene>
<proteinExistence type="predicted"/>
<protein>
    <submittedName>
        <fullName evidence="1">Uncharacterized protein</fullName>
    </submittedName>
</protein>
<dbReference type="AlphaFoldDB" id="A0A5J4U4P5"/>
<organism evidence="1 2">
    <name type="scientific">Streblomastix strix</name>
    <dbReference type="NCBI Taxonomy" id="222440"/>
    <lineage>
        <taxon>Eukaryota</taxon>
        <taxon>Metamonada</taxon>
        <taxon>Preaxostyla</taxon>
        <taxon>Oxymonadida</taxon>
        <taxon>Streblomastigidae</taxon>
        <taxon>Streblomastix</taxon>
    </lineage>
</organism>
<accession>A0A5J4U4P5</accession>
<evidence type="ECO:0000313" key="1">
    <source>
        <dbReference type="EMBL" id="KAA6364635.1"/>
    </source>
</evidence>